<gene>
    <name evidence="2" type="ORF">RHS01_05505</name>
</gene>
<feature type="compositionally biased region" description="Polar residues" evidence="1">
    <location>
        <begin position="17"/>
        <end position="32"/>
    </location>
</feature>
<dbReference type="EMBL" id="JACYCF010000009">
    <property type="protein sequence ID" value="KAF8755265.1"/>
    <property type="molecule type" value="Genomic_DNA"/>
</dbReference>
<feature type="region of interest" description="Disordered" evidence="1">
    <location>
        <begin position="1"/>
        <end position="108"/>
    </location>
</feature>
<organism evidence="2 3">
    <name type="scientific">Rhizoctonia solani</name>
    <dbReference type="NCBI Taxonomy" id="456999"/>
    <lineage>
        <taxon>Eukaryota</taxon>
        <taxon>Fungi</taxon>
        <taxon>Dikarya</taxon>
        <taxon>Basidiomycota</taxon>
        <taxon>Agaricomycotina</taxon>
        <taxon>Agaricomycetes</taxon>
        <taxon>Cantharellales</taxon>
        <taxon>Ceratobasidiaceae</taxon>
        <taxon>Rhizoctonia</taxon>
    </lineage>
</organism>
<name>A0A8H7IDQ3_9AGAM</name>
<evidence type="ECO:0000313" key="2">
    <source>
        <dbReference type="EMBL" id="KAF8755265.1"/>
    </source>
</evidence>
<comment type="caution">
    <text evidence="2">The sequence shown here is derived from an EMBL/GenBank/DDBJ whole genome shotgun (WGS) entry which is preliminary data.</text>
</comment>
<dbReference type="AlphaFoldDB" id="A0A8H7IDQ3"/>
<dbReference type="Proteomes" id="UP000614334">
    <property type="component" value="Unassembled WGS sequence"/>
</dbReference>
<accession>A0A8H7IDQ3</accession>
<reference evidence="2" key="1">
    <citation type="submission" date="2020-09" db="EMBL/GenBank/DDBJ databases">
        <title>Comparative genome analyses of four rice-infecting Rhizoctonia solani isolates reveal extensive enrichment of homogalacturonan modification genes.</title>
        <authorList>
            <person name="Lee D.-Y."/>
            <person name="Jeon J."/>
            <person name="Kim K.-T."/>
            <person name="Cheong K."/>
            <person name="Song H."/>
            <person name="Choi G."/>
            <person name="Ko J."/>
            <person name="Opiyo S.O."/>
            <person name="Zuo S."/>
            <person name="Madhav S."/>
            <person name="Lee Y.-H."/>
            <person name="Wang G.-L."/>
        </authorList>
    </citation>
    <scope>NUCLEOTIDE SEQUENCE</scope>
    <source>
        <strain evidence="2">AG1-IA B2</strain>
    </source>
</reference>
<feature type="compositionally biased region" description="Basic and acidic residues" evidence="1">
    <location>
        <begin position="61"/>
        <end position="73"/>
    </location>
</feature>
<protein>
    <submittedName>
        <fullName evidence="2">Uncharacterized protein</fullName>
    </submittedName>
</protein>
<proteinExistence type="predicted"/>
<evidence type="ECO:0000313" key="3">
    <source>
        <dbReference type="Proteomes" id="UP000614334"/>
    </source>
</evidence>
<sequence length="245" mass="27522">MKQVNGVRTERLEEQTARQSPSKRLGPHQNQSRAKKEQKGDTSTLRRPSAIQPGTVGRTSQAEEEHNRMKNWDVPKAAVPVPPSAMMLRRNNHSSNPTVPISSPYAHQRSPNFHTDQLKRRHSRQTTTFAAPPKVVAVAVFVVVGWRGRRDDERDASNEQRNEFESEHGLKRMLKRTERSKGKSTELRGQRTRGWVYDDLAHNPSAKTDKLAGGGLDGAVSDSGLGHVKSVMSSTITWRSRHKVN</sequence>
<evidence type="ECO:0000256" key="1">
    <source>
        <dbReference type="SAM" id="MobiDB-lite"/>
    </source>
</evidence>